<comment type="caution">
    <text evidence="1">The sequence shown here is derived from an EMBL/GenBank/DDBJ whole genome shotgun (WGS) entry which is preliminary data.</text>
</comment>
<protein>
    <submittedName>
        <fullName evidence="1">Uncharacterized protein</fullName>
    </submittedName>
</protein>
<sequence>MGLFHEESLVRKIVSWTPTPSKLRWTPHPQQAKVDPHLQQTTVELHPQQAAVDPHPQQALLWMWQFDSKNFIAESQPQDSPLANGNNFRRFFLEFYETTRQLRLAISYLKQLGHVFLSQSCSNIANVKAKVECL</sequence>
<evidence type="ECO:0000313" key="2">
    <source>
        <dbReference type="Proteomes" id="UP000762676"/>
    </source>
</evidence>
<dbReference type="EMBL" id="BMAT01012683">
    <property type="protein sequence ID" value="GFR97089.1"/>
    <property type="molecule type" value="Genomic_DNA"/>
</dbReference>
<accession>A0AAV4HHM1</accession>
<evidence type="ECO:0000313" key="1">
    <source>
        <dbReference type="EMBL" id="GFR97089.1"/>
    </source>
</evidence>
<proteinExistence type="predicted"/>
<dbReference type="Proteomes" id="UP000762676">
    <property type="component" value="Unassembled WGS sequence"/>
</dbReference>
<name>A0AAV4HHM1_9GAST</name>
<dbReference type="AlphaFoldDB" id="A0AAV4HHM1"/>
<reference evidence="1 2" key="1">
    <citation type="journal article" date="2021" name="Elife">
        <title>Chloroplast acquisition without the gene transfer in kleptoplastic sea slugs, Plakobranchus ocellatus.</title>
        <authorList>
            <person name="Maeda T."/>
            <person name="Takahashi S."/>
            <person name="Yoshida T."/>
            <person name="Shimamura S."/>
            <person name="Takaki Y."/>
            <person name="Nagai Y."/>
            <person name="Toyoda A."/>
            <person name="Suzuki Y."/>
            <person name="Arimoto A."/>
            <person name="Ishii H."/>
            <person name="Satoh N."/>
            <person name="Nishiyama T."/>
            <person name="Hasebe M."/>
            <person name="Maruyama T."/>
            <person name="Minagawa J."/>
            <person name="Obokata J."/>
            <person name="Shigenobu S."/>
        </authorList>
    </citation>
    <scope>NUCLEOTIDE SEQUENCE [LARGE SCALE GENOMIC DNA]</scope>
</reference>
<keyword evidence="2" id="KW-1185">Reference proteome</keyword>
<organism evidence="1 2">
    <name type="scientific">Elysia marginata</name>
    <dbReference type="NCBI Taxonomy" id="1093978"/>
    <lineage>
        <taxon>Eukaryota</taxon>
        <taxon>Metazoa</taxon>
        <taxon>Spiralia</taxon>
        <taxon>Lophotrochozoa</taxon>
        <taxon>Mollusca</taxon>
        <taxon>Gastropoda</taxon>
        <taxon>Heterobranchia</taxon>
        <taxon>Euthyneura</taxon>
        <taxon>Panpulmonata</taxon>
        <taxon>Sacoglossa</taxon>
        <taxon>Placobranchoidea</taxon>
        <taxon>Plakobranchidae</taxon>
        <taxon>Elysia</taxon>
    </lineage>
</organism>
<gene>
    <name evidence="1" type="ORF">ElyMa_006315700</name>
</gene>